<reference evidence="2" key="1">
    <citation type="submission" date="2018-01" db="EMBL/GenBank/DDBJ databases">
        <authorList>
            <person name="Gaut B.S."/>
            <person name="Morton B.R."/>
            <person name="Clegg M.T."/>
            <person name="Duvall M.R."/>
        </authorList>
    </citation>
    <scope>NUCLEOTIDE SEQUENCE</scope>
    <source>
        <strain evidence="2">Lactococcus lactis</strain>
    </source>
</reference>
<dbReference type="AlphaFoldDB" id="A0A2X0R1J9"/>
<dbReference type="InterPro" id="IPR011528">
    <property type="entry name" value="NERD"/>
</dbReference>
<proteinExistence type="predicted"/>
<dbReference type="EMBL" id="OGTW01000019">
    <property type="protein sequence ID" value="SPB24287.1"/>
    <property type="molecule type" value="Genomic_DNA"/>
</dbReference>
<dbReference type="InterPro" id="IPR004027">
    <property type="entry name" value="SEC_C_motif"/>
</dbReference>
<dbReference type="RefSeq" id="WP_127093678.1">
    <property type="nucleotide sequence ID" value="NZ_OGTW02000019.1"/>
</dbReference>
<organism evidence="3 4">
    <name type="scientific">Lactococcus lactis</name>
    <dbReference type="NCBI Taxonomy" id="1358"/>
    <lineage>
        <taxon>Bacteria</taxon>
        <taxon>Bacillati</taxon>
        <taxon>Bacillota</taxon>
        <taxon>Bacilli</taxon>
        <taxon>Lactobacillales</taxon>
        <taxon>Streptococcaceae</taxon>
        <taxon>Lactococcus</taxon>
    </lineage>
</organism>
<name>A0A2X0R1J9_9LACT</name>
<evidence type="ECO:0000313" key="4">
    <source>
        <dbReference type="Proteomes" id="UP000279235"/>
    </source>
</evidence>
<feature type="domain" description="NERD" evidence="1">
    <location>
        <begin position="280"/>
        <end position="372"/>
    </location>
</feature>
<dbReference type="Pfam" id="PF08378">
    <property type="entry name" value="NERD"/>
    <property type="match status" value="1"/>
</dbReference>
<gene>
    <name evidence="3" type="ORF">AMHIJAGA_00792</name>
</gene>
<dbReference type="EMBL" id="OGTW02000019">
    <property type="protein sequence ID" value="SPS10859.1"/>
    <property type="molecule type" value="Genomic_DNA"/>
</dbReference>
<protein>
    <recommendedName>
        <fullName evidence="1">NERD domain-containing protein</fullName>
    </recommendedName>
</protein>
<reference evidence="3" key="3">
    <citation type="submission" date="2018-05" db="EMBL/GenBank/DDBJ databases">
        <authorList>
            <person name="Lanie J.A."/>
            <person name="Ng W.-L."/>
            <person name="Kazmierczak K.M."/>
            <person name="Andrzejewski T.M."/>
            <person name="Davidsen T.M."/>
            <person name="Wayne K.J."/>
            <person name="Tettelin H."/>
            <person name="Glass J.I."/>
            <person name="Rusch D."/>
            <person name="Podicherti R."/>
            <person name="Tsui H.-C.T."/>
            <person name="Winkler M.E."/>
        </authorList>
    </citation>
    <scope>NUCLEOTIDE SEQUENCE</scope>
    <source>
        <strain evidence="3">Lactococcus lactis</strain>
    </source>
</reference>
<sequence length="705" mass="82843">MTWEKDNGSTFSSIGDAEDLDDIAIQRLPEYIQSVLASSTPLPSISNINYESLFQEISSDFYHIMELIFRFYYIWSMNLENLNPDLTFDERKFLVETQLLYLVRGKRHQIHEIEYLKELLLPHEDIFQILFKMSVDDITEGIKNLEYSLSQGGIESFKEIMDIFEKREEGTENKDYSSKVADNAFGVGLKNVANVTHWPIKFIEALSWNIGEDKSFFDNKDFSGWPIIDLPTSKRPFITIDDVSYCFDYYSLLDNFYRALQKMIRRIDKNYNWSDNQQIASENMVEKMFQNILPNCTTFKSNYYYPNNQKDYAENDLLVLYDDTLFIVEVKAGSFVYTAPMLDYNAHVNSYQALIEKADQQCSRFKKYLMKNSSSLIYDSHKNIKSSINMNNFSKIYTITVTMDNINSIATKAEKMSFLNLEGESVSLAIDDLMIYRDYFNSPLKFLHFLKERVLVTKEPKFQFNDEMEHLGLYKNHNCYHLIANDIPDDTVATFNQYRIEIDNYFSQLYHKSLNLLKPEQSISDLINQILTYLEKNEIRNRSEFANYLLDLSTTAKEEFCTRIYALIEKQKKLKRELLLKSNERTDGAPGYTCFVHQKSIPLTLYKDRRDSTLASLVWNEEHRRYLIDIFFNEDKIFEKIEFIKFNKNSILDDELCGLKKIGEDSARRLVQRAKQINKSVGRNDLCPCGTGKKFKNCCLKRKFI</sequence>
<dbReference type="Proteomes" id="UP000279235">
    <property type="component" value="Unassembled WGS sequence"/>
</dbReference>
<dbReference type="SUPFAM" id="SSF103642">
    <property type="entry name" value="Sec-C motif"/>
    <property type="match status" value="1"/>
</dbReference>
<dbReference type="Pfam" id="PF02810">
    <property type="entry name" value="SEC-C"/>
    <property type="match status" value="1"/>
</dbReference>
<evidence type="ECO:0000313" key="3">
    <source>
        <dbReference type="EMBL" id="SPS10859.1"/>
    </source>
</evidence>
<evidence type="ECO:0000259" key="1">
    <source>
        <dbReference type="Pfam" id="PF08378"/>
    </source>
</evidence>
<dbReference type="Gene3D" id="3.10.450.50">
    <property type="match status" value="1"/>
</dbReference>
<reference evidence="4" key="2">
    <citation type="submission" date="2018-05" db="EMBL/GenBank/DDBJ databases">
        <authorList>
            <person name="Duru I."/>
        </authorList>
    </citation>
    <scope>NUCLEOTIDE SEQUENCE [LARGE SCALE GENOMIC DNA]</scope>
</reference>
<evidence type="ECO:0000313" key="2">
    <source>
        <dbReference type="EMBL" id="SPB24287.1"/>
    </source>
</evidence>
<accession>A0A2X0R1J9</accession>